<dbReference type="RefSeq" id="WP_281461650.1">
    <property type="nucleotide sequence ID" value="NZ_JASBAN010000001.1"/>
</dbReference>
<feature type="active site" description="Charge relay system" evidence="6">
    <location>
        <position position="174"/>
    </location>
</feature>
<keyword evidence="6" id="KW-0663">Pyridoxal phosphate</keyword>
<evidence type="ECO:0000256" key="4">
    <source>
        <dbReference type="ARBA" id="ARBA00023239"/>
    </source>
</evidence>
<organism evidence="7 8">
    <name type="scientific">Commensalibacter nepenthis</name>
    <dbReference type="NCBI Taxonomy" id="3043872"/>
    <lineage>
        <taxon>Bacteria</taxon>
        <taxon>Pseudomonadati</taxon>
        <taxon>Pseudomonadota</taxon>
        <taxon>Alphaproteobacteria</taxon>
        <taxon>Acetobacterales</taxon>
        <taxon>Acetobacteraceae</taxon>
    </lineage>
</organism>
<feature type="active site" description="Charge relay system" evidence="6">
    <location>
        <position position="172"/>
    </location>
</feature>
<comment type="catalytic activity">
    <reaction evidence="6">
        <text>aldehydo-D-ribose 5-phosphate + D-glyceraldehyde 3-phosphate + L-glutamine = pyridoxal 5'-phosphate + L-glutamate + phosphate + 3 H2O + H(+)</text>
        <dbReference type="Rhea" id="RHEA:31507"/>
        <dbReference type="ChEBI" id="CHEBI:15377"/>
        <dbReference type="ChEBI" id="CHEBI:15378"/>
        <dbReference type="ChEBI" id="CHEBI:29985"/>
        <dbReference type="ChEBI" id="CHEBI:43474"/>
        <dbReference type="ChEBI" id="CHEBI:58273"/>
        <dbReference type="ChEBI" id="CHEBI:58359"/>
        <dbReference type="ChEBI" id="CHEBI:59776"/>
        <dbReference type="ChEBI" id="CHEBI:597326"/>
        <dbReference type="EC" id="4.3.3.6"/>
    </reaction>
</comment>
<gene>
    <name evidence="6 7" type="primary">pdxT</name>
    <name evidence="7" type="ORF">QJV33_01460</name>
</gene>
<feature type="active site" description="Nucleophile" evidence="6">
    <location>
        <position position="79"/>
    </location>
</feature>
<protein>
    <recommendedName>
        <fullName evidence="6">Pyridoxal 5'-phosphate synthase subunit PdxT</fullName>
        <ecNumber evidence="6">4.3.3.6</ecNumber>
    </recommendedName>
    <alternativeName>
        <fullName evidence="6">Pdx2</fullName>
    </alternativeName>
    <alternativeName>
        <fullName evidence="6">Pyridoxal 5'-phosphate synthase glutaminase subunit</fullName>
        <ecNumber evidence="6">3.5.1.2</ecNumber>
    </alternativeName>
</protein>
<dbReference type="Proteomes" id="UP001431775">
    <property type="component" value="Unassembled WGS sequence"/>
</dbReference>
<evidence type="ECO:0000313" key="8">
    <source>
        <dbReference type="Proteomes" id="UP001431775"/>
    </source>
</evidence>
<dbReference type="PROSITE" id="PS51130">
    <property type="entry name" value="PDXT_SNO_2"/>
    <property type="match status" value="1"/>
</dbReference>
<evidence type="ECO:0000256" key="3">
    <source>
        <dbReference type="ARBA" id="ARBA00022962"/>
    </source>
</evidence>
<dbReference type="InterPro" id="IPR029062">
    <property type="entry name" value="Class_I_gatase-like"/>
</dbReference>
<dbReference type="EMBL" id="JASBAN010000001">
    <property type="protein sequence ID" value="MDI2111969.1"/>
    <property type="molecule type" value="Genomic_DNA"/>
</dbReference>
<name>A0ABT6Q4Z6_9PROT</name>
<keyword evidence="2 6" id="KW-0378">Hydrolase</keyword>
<evidence type="ECO:0000313" key="7">
    <source>
        <dbReference type="EMBL" id="MDI2111969.1"/>
    </source>
</evidence>
<dbReference type="GO" id="GO:0036381">
    <property type="term" value="F:pyridoxal 5'-phosphate synthase (glutamine hydrolysing) activity"/>
    <property type="evidence" value="ECO:0007669"/>
    <property type="project" value="UniProtKB-EC"/>
</dbReference>
<dbReference type="GO" id="GO:0004359">
    <property type="term" value="F:glutaminase activity"/>
    <property type="evidence" value="ECO:0007669"/>
    <property type="project" value="UniProtKB-EC"/>
</dbReference>
<dbReference type="InterPro" id="IPR002161">
    <property type="entry name" value="PdxT/SNO"/>
</dbReference>
<keyword evidence="8" id="KW-1185">Reference proteome</keyword>
<feature type="binding site" evidence="6">
    <location>
        <position position="108"/>
    </location>
    <ligand>
        <name>L-glutamine</name>
        <dbReference type="ChEBI" id="CHEBI:58359"/>
    </ligand>
</feature>
<dbReference type="PROSITE" id="PS51273">
    <property type="entry name" value="GATASE_TYPE_1"/>
    <property type="match status" value="1"/>
</dbReference>
<dbReference type="InterPro" id="IPR021196">
    <property type="entry name" value="PdxT/SNO_CS"/>
</dbReference>
<dbReference type="HAMAP" id="MF_01615">
    <property type="entry name" value="PdxT"/>
    <property type="match status" value="1"/>
</dbReference>
<dbReference type="EC" id="3.5.1.2" evidence="6"/>
<dbReference type="CDD" id="cd01749">
    <property type="entry name" value="GATase1_PB"/>
    <property type="match status" value="1"/>
</dbReference>
<comment type="pathway">
    <text evidence="6">Cofactor biosynthesis; pyridoxal 5'-phosphate biosynthesis.</text>
</comment>
<comment type="function">
    <text evidence="6">Catalyzes the hydrolysis of glutamine to glutamate and ammonia as part of the biosynthesis of pyridoxal 5'-phosphate. The resulting ammonia molecule is channeled to the active site of PdxS.</text>
</comment>
<reference evidence="7" key="1">
    <citation type="submission" date="2023-05" db="EMBL/GenBank/DDBJ databases">
        <title>Whole genome sequence of Commensalibacter sp.</title>
        <authorList>
            <person name="Charoenyingcharoen P."/>
            <person name="Yukphan P."/>
        </authorList>
    </citation>
    <scope>NUCLEOTIDE SEQUENCE</scope>
    <source>
        <strain evidence="7">TBRC 10068</strain>
    </source>
</reference>
<dbReference type="EC" id="4.3.3.6" evidence="6"/>
<sequence length="199" mass="21242">MTKKVGVLALQGAVSEHISQINQLGGQGIAIKTPADLAQVQGLIIPGGESTAISRLIQQVNLYEPIQAFAKTNPVFGTCAGLILCGSGITDGGEKLKPLNLIDIAVTRNGFGRQVDSFEVDLDIENVGKAIPSVFIRAPFITSVGQGVKALATYEDKIVMAEQGNILVCSFHPELTDNNEVIGYFMSKIILQDLKFITK</sequence>
<feature type="binding site" evidence="6">
    <location>
        <begin position="136"/>
        <end position="137"/>
    </location>
    <ligand>
        <name>L-glutamine</name>
        <dbReference type="ChEBI" id="CHEBI:58359"/>
    </ligand>
</feature>
<dbReference type="Gene3D" id="3.40.50.880">
    <property type="match status" value="1"/>
</dbReference>
<evidence type="ECO:0000256" key="5">
    <source>
        <dbReference type="ARBA" id="ARBA00049534"/>
    </source>
</evidence>
<dbReference type="PANTHER" id="PTHR31559:SF0">
    <property type="entry name" value="PYRIDOXAL 5'-PHOSPHATE SYNTHASE SUBUNIT SNO1-RELATED"/>
    <property type="match status" value="1"/>
</dbReference>
<comment type="subunit">
    <text evidence="6">In the presence of PdxS, forms a dodecamer of heterodimers. Only shows activity in the heterodimer.</text>
</comment>
<keyword evidence="3 6" id="KW-0315">Glutamine amidotransferase</keyword>
<dbReference type="Pfam" id="PF01174">
    <property type="entry name" value="SNO"/>
    <property type="match status" value="1"/>
</dbReference>
<dbReference type="PANTHER" id="PTHR31559">
    <property type="entry name" value="PYRIDOXAL 5'-PHOSPHATE SYNTHASE SUBUNIT SNO"/>
    <property type="match status" value="1"/>
</dbReference>
<accession>A0ABT6Q4Z6</accession>
<evidence type="ECO:0000256" key="1">
    <source>
        <dbReference type="ARBA" id="ARBA00008345"/>
    </source>
</evidence>
<comment type="caution">
    <text evidence="7">The sequence shown here is derived from an EMBL/GenBank/DDBJ whole genome shotgun (WGS) entry which is preliminary data.</text>
</comment>
<dbReference type="NCBIfam" id="TIGR03800">
    <property type="entry name" value="PLP_synth_Pdx2"/>
    <property type="match status" value="1"/>
</dbReference>
<evidence type="ECO:0000256" key="2">
    <source>
        <dbReference type="ARBA" id="ARBA00022801"/>
    </source>
</evidence>
<dbReference type="PROSITE" id="PS01236">
    <property type="entry name" value="PDXT_SNO_1"/>
    <property type="match status" value="1"/>
</dbReference>
<feature type="binding site" evidence="6">
    <location>
        <begin position="48"/>
        <end position="50"/>
    </location>
    <ligand>
        <name>L-glutamine</name>
        <dbReference type="ChEBI" id="CHEBI:58359"/>
    </ligand>
</feature>
<proteinExistence type="inferred from homology"/>
<keyword evidence="4 6" id="KW-0456">Lyase</keyword>
<comment type="catalytic activity">
    <reaction evidence="5 6">
        <text>L-glutamine + H2O = L-glutamate + NH4(+)</text>
        <dbReference type="Rhea" id="RHEA:15889"/>
        <dbReference type="ChEBI" id="CHEBI:15377"/>
        <dbReference type="ChEBI" id="CHEBI:28938"/>
        <dbReference type="ChEBI" id="CHEBI:29985"/>
        <dbReference type="ChEBI" id="CHEBI:58359"/>
        <dbReference type="EC" id="3.5.1.2"/>
    </reaction>
</comment>
<comment type="similarity">
    <text evidence="1 6">Belongs to the glutaminase PdxT/SNO family.</text>
</comment>
<evidence type="ECO:0000256" key="6">
    <source>
        <dbReference type="HAMAP-Rule" id="MF_01615"/>
    </source>
</evidence>
<dbReference type="SUPFAM" id="SSF52317">
    <property type="entry name" value="Class I glutamine amidotransferase-like"/>
    <property type="match status" value="1"/>
</dbReference>
<dbReference type="PIRSF" id="PIRSF005639">
    <property type="entry name" value="Glut_amidoT_SNO"/>
    <property type="match status" value="1"/>
</dbReference>